<evidence type="ECO:0000256" key="2">
    <source>
        <dbReference type="ARBA" id="ARBA00005467"/>
    </source>
</evidence>
<dbReference type="Pfam" id="PF05832">
    <property type="entry name" value="DUF846"/>
    <property type="match status" value="1"/>
</dbReference>
<feature type="region of interest" description="Disordered" evidence="6">
    <location>
        <begin position="228"/>
        <end position="258"/>
    </location>
</feature>
<protein>
    <recommendedName>
        <fullName evidence="10">Protein HID1</fullName>
    </recommendedName>
</protein>
<evidence type="ECO:0000256" key="4">
    <source>
        <dbReference type="ARBA" id="ARBA00022989"/>
    </source>
</evidence>
<name>A0ABD3MDM6_9STRA</name>
<evidence type="ECO:0000313" key="9">
    <source>
        <dbReference type="Proteomes" id="UP001530293"/>
    </source>
</evidence>
<dbReference type="InterPro" id="IPR008564">
    <property type="entry name" value="TVP23-like"/>
</dbReference>
<evidence type="ECO:0000313" key="8">
    <source>
        <dbReference type="EMBL" id="KAL3762220.1"/>
    </source>
</evidence>
<reference evidence="8 9" key="1">
    <citation type="submission" date="2024-10" db="EMBL/GenBank/DDBJ databases">
        <title>Updated reference genomes for cyclostephanoid diatoms.</title>
        <authorList>
            <person name="Roberts W.R."/>
            <person name="Alverson A.J."/>
        </authorList>
    </citation>
    <scope>NUCLEOTIDE SEQUENCE [LARGE SCALE GENOMIC DNA]</scope>
    <source>
        <strain evidence="8 9">AJA232-27</strain>
    </source>
</reference>
<gene>
    <name evidence="8" type="ORF">ACHAWU_004758</name>
</gene>
<dbReference type="Proteomes" id="UP001530293">
    <property type="component" value="Unassembled WGS sequence"/>
</dbReference>
<feature type="region of interest" description="Disordered" evidence="6">
    <location>
        <begin position="732"/>
        <end position="752"/>
    </location>
</feature>
<evidence type="ECO:0000256" key="7">
    <source>
        <dbReference type="SAM" id="Phobius"/>
    </source>
</evidence>
<evidence type="ECO:0000256" key="5">
    <source>
        <dbReference type="ARBA" id="ARBA00023136"/>
    </source>
</evidence>
<evidence type="ECO:0000256" key="3">
    <source>
        <dbReference type="ARBA" id="ARBA00022692"/>
    </source>
</evidence>
<evidence type="ECO:0000256" key="6">
    <source>
        <dbReference type="SAM" id="MobiDB-lite"/>
    </source>
</evidence>
<feature type="transmembrane region" description="Helical" evidence="7">
    <location>
        <begin position="847"/>
        <end position="864"/>
    </location>
</feature>
<keyword evidence="9" id="KW-1185">Reference proteome</keyword>
<feature type="transmembrane region" description="Helical" evidence="7">
    <location>
        <begin position="819"/>
        <end position="840"/>
    </location>
</feature>
<dbReference type="InterPro" id="IPR026705">
    <property type="entry name" value="Hid-1/Ecm30"/>
</dbReference>
<comment type="caution">
    <text evidence="8">The sequence shown here is derived from an EMBL/GenBank/DDBJ whole genome shotgun (WGS) entry which is preliminary data.</text>
</comment>
<dbReference type="Pfam" id="PF09742">
    <property type="entry name" value="Dymeclin"/>
    <property type="match status" value="2"/>
</dbReference>
<evidence type="ECO:0000256" key="1">
    <source>
        <dbReference type="ARBA" id="ARBA00004141"/>
    </source>
</evidence>
<comment type="subcellular location">
    <subcellularLocation>
        <location evidence="1">Membrane</location>
        <topology evidence="1">Multi-pass membrane protein</topology>
    </subcellularLocation>
</comment>
<dbReference type="EMBL" id="JALLBG020000138">
    <property type="protein sequence ID" value="KAL3762220.1"/>
    <property type="molecule type" value="Genomic_DNA"/>
</dbReference>
<organism evidence="8 9">
    <name type="scientific">Discostella pseudostelligera</name>
    <dbReference type="NCBI Taxonomy" id="259834"/>
    <lineage>
        <taxon>Eukaryota</taxon>
        <taxon>Sar</taxon>
        <taxon>Stramenopiles</taxon>
        <taxon>Ochrophyta</taxon>
        <taxon>Bacillariophyta</taxon>
        <taxon>Coscinodiscophyceae</taxon>
        <taxon>Thalassiosirophycidae</taxon>
        <taxon>Stephanodiscales</taxon>
        <taxon>Stephanodiscaceae</taxon>
        <taxon>Discostella</taxon>
    </lineage>
</organism>
<feature type="compositionally biased region" description="Acidic residues" evidence="6">
    <location>
        <begin position="160"/>
        <end position="180"/>
    </location>
</feature>
<accession>A0ABD3MDM6</accession>
<feature type="region of interest" description="Disordered" evidence="6">
    <location>
        <begin position="120"/>
        <end position="190"/>
    </location>
</feature>
<keyword evidence="4 7" id="KW-1133">Transmembrane helix</keyword>
<dbReference type="GO" id="GO:0016020">
    <property type="term" value="C:membrane"/>
    <property type="evidence" value="ECO:0007669"/>
    <property type="project" value="UniProtKB-SubCell"/>
</dbReference>
<proteinExistence type="inferred from homology"/>
<dbReference type="AlphaFoldDB" id="A0ABD3MDM6"/>
<comment type="similarity">
    <text evidence="2">Belongs to the TVP23 family.</text>
</comment>
<sequence length="965" mass="107279">MGASASKIKFRESLTALTSRDVSSTDAEFWDELWKIPSSSEEVFELLTPSAARKLRDTQFENLATLFTQATAQLCQIVETPYTIYFDQALNCVRVLTRILPFLLERGDLGKSDPNVEMLCWGGGSGGGTSEEDESAVAGGKSERPRRKMSQTKKNKNSDETEDDEGVIDDEEEIGEEEVEKEGRRSSVDDDSEPLALLVVHAAMHMLFLPQFTCEFYEEERNSYYNNLSNSKSEDAHHHNLSGSDDDDDYDEEEDMGVDERRDKDALAEAGLAKPRKIRRGIGLMPRPAGIVWAPGVGFSSVGKCHVGVLPASASSAAALAASRNISYPPIQPVKFNPEAAYTRKYDKNRIEVLRLLLSACSDPLFSPADEYNPLASRWMAVAVAADAPNAPCLFYSLLNIFFGTPHHFSGSLCVLLDCGLSGSPVPYENRRGEPVASLNDADAVGFNIFRVLLARINNGKDLNTLYRGFVRILRNLFESKSTLLPNSQARLECHQELLILLWKTLDENPLFLDFILTRCDVCELVVPLCYLMYVSRRDGAQVGLIHICTFILLKLSGERSFGVGLNRPFRTKLPCDLPLFSGSHADLVTITLHKLIVNGSYRLVPLYSCFLTIVCNFSPYWRSMSLVTSVKLVNLFELFSSPKFLYSSEKAYKHIALLLEIFNNILQYQYHGNEHLVYALVRRKDSFGRLASLTLPKAIYQCDKAFPSSERPEYDADLEEQATQVTAMSMEAVDESGKPSNGNYDPNNWGDGHDLELATSVDGSVRQNVPIPPRTNSVLSGMISSSSASTASSPSAPSPSAYTPSVLPTGLNFSQSSHPIACLFHILFKGIAFALYMLGSKMMDELMVTVLCILLLAADFWVVKNITGRLLVGLRWWNKVDPVSGKTNWIFEMLSGSNVYGYYKCSADQRERWNEWINTGTQMGMSAMMNNSGMFGWVRNRLFGGVGRQRVPQQDPNVMSGTFA</sequence>
<keyword evidence="3 7" id="KW-0812">Transmembrane</keyword>
<dbReference type="PANTHER" id="PTHR21575:SF12">
    <property type="entry name" value="PROTEIN HID1"/>
    <property type="match status" value="1"/>
</dbReference>
<feature type="compositionally biased region" description="Acidic residues" evidence="6">
    <location>
        <begin position="244"/>
        <end position="257"/>
    </location>
</feature>
<dbReference type="PANTHER" id="PTHR21575">
    <property type="entry name" value="PROTEIN HID1"/>
    <property type="match status" value="1"/>
</dbReference>
<feature type="compositionally biased region" description="Basic residues" evidence="6">
    <location>
        <begin position="144"/>
        <end position="155"/>
    </location>
</feature>
<keyword evidence="5 7" id="KW-0472">Membrane</keyword>
<evidence type="ECO:0008006" key="10">
    <source>
        <dbReference type="Google" id="ProtNLM"/>
    </source>
</evidence>